<dbReference type="PANTHER" id="PTHR10953">
    <property type="entry name" value="UBIQUITIN-ACTIVATING ENZYME E1"/>
    <property type="match status" value="1"/>
</dbReference>
<keyword evidence="11" id="KW-1185">Reference proteome</keyword>
<proteinExistence type="inferred from homology"/>
<protein>
    <recommendedName>
        <fullName evidence="3">Ubiquitin-like modifier-activating enzyme 5</fullName>
    </recommendedName>
</protein>
<evidence type="ECO:0000313" key="10">
    <source>
        <dbReference type="EMBL" id="KYN16711.1"/>
    </source>
</evidence>
<keyword evidence="6" id="KW-0833">Ubl conjugation pathway</keyword>
<dbReference type="GO" id="GO:0071569">
    <property type="term" value="P:protein ufmylation"/>
    <property type="evidence" value="ECO:0007669"/>
    <property type="project" value="TreeGrafter"/>
</dbReference>
<name>A0A151J306_9HYME</name>
<dbReference type="AlphaFoldDB" id="A0A151J306"/>
<dbReference type="Proteomes" id="UP000078492">
    <property type="component" value="Unassembled WGS sequence"/>
</dbReference>
<comment type="function">
    <text evidence="1">E1-like enzyme which activates UFM1.</text>
</comment>
<evidence type="ECO:0000256" key="8">
    <source>
        <dbReference type="ARBA" id="ARBA00022840"/>
    </source>
</evidence>
<dbReference type="Gene3D" id="3.40.50.720">
    <property type="entry name" value="NAD(P)-binding Rossmann-like Domain"/>
    <property type="match status" value="1"/>
</dbReference>
<dbReference type="KEGG" id="tcz:108763981"/>
<evidence type="ECO:0000256" key="2">
    <source>
        <dbReference type="ARBA" id="ARBA00005339"/>
    </source>
</evidence>
<dbReference type="EMBL" id="KQ980313">
    <property type="protein sequence ID" value="KYN16711.1"/>
    <property type="molecule type" value="Genomic_DNA"/>
</dbReference>
<dbReference type="GO" id="GO:0046872">
    <property type="term" value="F:metal ion binding"/>
    <property type="evidence" value="ECO:0007669"/>
    <property type="project" value="UniProtKB-KW"/>
</dbReference>
<evidence type="ECO:0000313" key="11">
    <source>
        <dbReference type="Proteomes" id="UP000078492"/>
    </source>
</evidence>
<dbReference type="GO" id="GO:0005524">
    <property type="term" value="F:ATP binding"/>
    <property type="evidence" value="ECO:0007669"/>
    <property type="project" value="UniProtKB-KW"/>
</dbReference>
<evidence type="ECO:0000256" key="3">
    <source>
        <dbReference type="ARBA" id="ARBA00016279"/>
    </source>
</evidence>
<accession>A0A151J306</accession>
<dbReference type="PANTHER" id="PTHR10953:SF9">
    <property type="entry name" value="UBIQUITIN-LIKE MODIFIER-ACTIVATING ENZYME 5"/>
    <property type="match status" value="1"/>
</dbReference>
<dbReference type="CDD" id="cd00757">
    <property type="entry name" value="ThiF_MoeB_HesA_family"/>
    <property type="match status" value="1"/>
</dbReference>
<dbReference type="InterPro" id="IPR000594">
    <property type="entry name" value="ThiF_NAD_FAD-bd"/>
</dbReference>
<dbReference type="STRING" id="471704.A0A151J306"/>
<evidence type="ECO:0000256" key="1">
    <source>
        <dbReference type="ARBA" id="ARBA00003700"/>
    </source>
</evidence>
<dbReference type="InterPro" id="IPR045886">
    <property type="entry name" value="ThiF/MoeB/HesA"/>
</dbReference>
<organism evidence="10 11">
    <name type="scientific">Trachymyrmex cornetzi</name>
    <dbReference type="NCBI Taxonomy" id="471704"/>
    <lineage>
        <taxon>Eukaryota</taxon>
        <taxon>Metazoa</taxon>
        <taxon>Ecdysozoa</taxon>
        <taxon>Arthropoda</taxon>
        <taxon>Hexapoda</taxon>
        <taxon>Insecta</taxon>
        <taxon>Pterygota</taxon>
        <taxon>Neoptera</taxon>
        <taxon>Endopterygota</taxon>
        <taxon>Hymenoptera</taxon>
        <taxon>Apocrita</taxon>
        <taxon>Aculeata</taxon>
        <taxon>Formicoidea</taxon>
        <taxon>Formicidae</taxon>
        <taxon>Myrmicinae</taxon>
        <taxon>Trachymyrmex</taxon>
    </lineage>
</organism>
<sequence length="394" mass="44265">MNEIESLRQRVIELENELQEKRDKNVTVTRGRIEHMSDEVVDSNPYSRLMALKRMGIIENYEKIRELTIAIVGIGGVGSVTAEMLTRCGIGKLILFDYDSVELANMNRLFFQPYQTGQSKVEAAANTLHYINPDVEIEIHNYNITTVNHFQNFMNTISNSSLKNGPVDLVLSCVDNFEARMAINTACNELNQKWFESGVSENAVSGHIQFIMPGETACFACAPPLIVASSIDEKTLKREGVCAASLPTTMGIVAGFLVQNTLKFLLKFGKISHYLGYNAMEDFFPTMTLRPNSNCDDEYCKQRQKEYLAKPKIQQHQTAIIEKPVHEDNEWGICLVDERSDHSDEKASILSTPGVRQAYTVPTPTYATNLEEEQTIPESTGLSLEELMAEMKSI</sequence>
<keyword evidence="7" id="KW-0862">Zinc</keyword>
<keyword evidence="4" id="KW-0479">Metal-binding</keyword>
<dbReference type="SUPFAM" id="SSF69572">
    <property type="entry name" value="Activating enzymes of the ubiquitin-like proteins"/>
    <property type="match status" value="1"/>
</dbReference>
<dbReference type="GO" id="GO:0071566">
    <property type="term" value="F:UFM1 activating enzyme activity"/>
    <property type="evidence" value="ECO:0007669"/>
    <property type="project" value="TreeGrafter"/>
</dbReference>
<dbReference type="Pfam" id="PF00899">
    <property type="entry name" value="ThiF"/>
    <property type="match status" value="1"/>
</dbReference>
<feature type="domain" description="THIF-type NAD/FAD binding fold" evidence="9">
    <location>
        <begin position="46"/>
        <end position="295"/>
    </location>
</feature>
<gene>
    <name evidence="10" type="ORF">ALC57_11029</name>
</gene>
<evidence type="ECO:0000256" key="6">
    <source>
        <dbReference type="ARBA" id="ARBA00022786"/>
    </source>
</evidence>
<dbReference type="PROSITE" id="PS00065">
    <property type="entry name" value="D_2_HYDROXYACID_DH_1"/>
    <property type="match status" value="1"/>
</dbReference>
<dbReference type="FunFam" id="3.40.50.720:FF:000066">
    <property type="entry name" value="Putative ubiquitin-like modifier-activating enzyme 5"/>
    <property type="match status" value="1"/>
</dbReference>
<evidence type="ECO:0000259" key="9">
    <source>
        <dbReference type="Pfam" id="PF00899"/>
    </source>
</evidence>
<dbReference type="InterPro" id="IPR029752">
    <property type="entry name" value="D-isomer_DH_CS1"/>
</dbReference>
<dbReference type="OrthoDB" id="206053at2759"/>
<dbReference type="GO" id="GO:0005829">
    <property type="term" value="C:cytosol"/>
    <property type="evidence" value="ECO:0007669"/>
    <property type="project" value="TreeGrafter"/>
</dbReference>
<keyword evidence="5" id="KW-0547">Nucleotide-binding</keyword>
<evidence type="ECO:0000256" key="7">
    <source>
        <dbReference type="ARBA" id="ARBA00022833"/>
    </source>
</evidence>
<evidence type="ECO:0000256" key="4">
    <source>
        <dbReference type="ARBA" id="ARBA00022723"/>
    </source>
</evidence>
<comment type="similarity">
    <text evidence="2">Belongs to the ubiquitin-activating E1 family. UBA5 subfamily.</text>
</comment>
<dbReference type="InterPro" id="IPR035985">
    <property type="entry name" value="Ubiquitin-activating_enz"/>
</dbReference>
<evidence type="ECO:0000256" key="5">
    <source>
        <dbReference type="ARBA" id="ARBA00022741"/>
    </source>
</evidence>
<reference evidence="10 11" key="1">
    <citation type="submission" date="2015-09" db="EMBL/GenBank/DDBJ databases">
        <title>Trachymyrmex cornetzi WGS genome.</title>
        <authorList>
            <person name="Nygaard S."/>
            <person name="Hu H."/>
            <person name="Boomsma J."/>
            <person name="Zhang G."/>
        </authorList>
    </citation>
    <scope>NUCLEOTIDE SEQUENCE [LARGE SCALE GENOMIC DNA]</scope>
    <source>
        <strain evidence="10">Tcor2-1</strain>
        <tissue evidence="10">Whole body</tissue>
    </source>
</reference>
<keyword evidence="8" id="KW-0067">ATP-binding</keyword>